<dbReference type="EMBL" id="JAYKXN010000006">
    <property type="protein sequence ID" value="KAK7280439.1"/>
    <property type="molecule type" value="Genomic_DNA"/>
</dbReference>
<keyword evidence="12 19" id="KW-1133">Transmembrane helix</keyword>
<dbReference type="PROSITE" id="PS00108">
    <property type="entry name" value="PROTEIN_KINASE_ST"/>
    <property type="match status" value="1"/>
</dbReference>
<organism evidence="22 23">
    <name type="scientific">Clitoria ternatea</name>
    <name type="common">Butterfly pea</name>
    <dbReference type="NCBI Taxonomy" id="43366"/>
    <lineage>
        <taxon>Eukaryota</taxon>
        <taxon>Viridiplantae</taxon>
        <taxon>Streptophyta</taxon>
        <taxon>Embryophyta</taxon>
        <taxon>Tracheophyta</taxon>
        <taxon>Spermatophyta</taxon>
        <taxon>Magnoliopsida</taxon>
        <taxon>eudicotyledons</taxon>
        <taxon>Gunneridae</taxon>
        <taxon>Pentapetalae</taxon>
        <taxon>rosids</taxon>
        <taxon>fabids</taxon>
        <taxon>Fabales</taxon>
        <taxon>Fabaceae</taxon>
        <taxon>Papilionoideae</taxon>
        <taxon>50 kb inversion clade</taxon>
        <taxon>NPAAA clade</taxon>
        <taxon>indigoferoid/millettioid clade</taxon>
        <taxon>Phaseoleae</taxon>
        <taxon>Clitoria</taxon>
    </lineage>
</organism>
<evidence type="ECO:0000256" key="17">
    <source>
        <dbReference type="ARBA" id="ARBA00048679"/>
    </source>
</evidence>
<evidence type="ECO:0000256" key="15">
    <source>
        <dbReference type="ARBA" id="ARBA00023180"/>
    </source>
</evidence>
<reference evidence="22 23" key="1">
    <citation type="submission" date="2024-01" db="EMBL/GenBank/DDBJ databases">
        <title>The genomes of 5 underutilized Papilionoideae crops provide insights into root nodulation and disease resistance.</title>
        <authorList>
            <person name="Yuan L."/>
        </authorList>
    </citation>
    <scope>NUCLEOTIDE SEQUENCE [LARGE SCALE GENOMIC DNA]</scope>
    <source>
        <strain evidence="22">LY-2023</strain>
        <tissue evidence="22">Leaf</tissue>
    </source>
</reference>
<keyword evidence="11 18" id="KW-0067">ATP-binding</keyword>
<evidence type="ECO:0000256" key="7">
    <source>
        <dbReference type="ARBA" id="ARBA00022692"/>
    </source>
</evidence>
<keyword evidence="9 18" id="KW-0547">Nucleotide-binding</keyword>
<feature type="binding site" evidence="18">
    <location>
        <position position="343"/>
    </location>
    <ligand>
        <name>ATP</name>
        <dbReference type="ChEBI" id="CHEBI:30616"/>
    </ligand>
</feature>
<evidence type="ECO:0000256" key="1">
    <source>
        <dbReference type="ARBA" id="ARBA00004251"/>
    </source>
</evidence>
<dbReference type="GO" id="GO:0005524">
    <property type="term" value="F:ATP binding"/>
    <property type="evidence" value="ECO:0007669"/>
    <property type="project" value="UniProtKB-UniRule"/>
</dbReference>
<feature type="chain" id="PRO_5043033612" description="non-specific serine/threonine protein kinase" evidence="20">
    <location>
        <begin position="24"/>
        <end position="655"/>
    </location>
</feature>
<dbReference type="InterPro" id="IPR000719">
    <property type="entry name" value="Prot_kinase_dom"/>
</dbReference>
<dbReference type="FunFam" id="1.10.510.10:FF:000161">
    <property type="entry name" value="Wall-associated receptor kinase-like 20"/>
    <property type="match status" value="1"/>
</dbReference>
<evidence type="ECO:0000256" key="4">
    <source>
        <dbReference type="ARBA" id="ARBA00022527"/>
    </source>
</evidence>
<dbReference type="PANTHER" id="PTHR46008">
    <property type="entry name" value="LEAF RUST 10 DISEASE-RESISTANCE LOCUS RECEPTOR-LIKE PROTEIN KINASE-LIKE 1.4"/>
    <property type="match status" value="1"/>
</dbReference>
<evidence type="ECO:0000256" key="16">
    <source>
        <dbReference type="ARBA" id="ARBA00047899"/>
    </source>
</evidence>
<evidence type="ECO:0000256" key="12">
    <source>
        <dbReference type="ARBA" id="ARBA00022989"/>
    </source>
</evidence>
<keyword evidence="8 20" id="KW-0732">Signal</keyword>
<dbReference type="Gene3D" id="3.30.200.20">
    <property type="entry name" value="Phosphorylase Kinase, domain 1"/>
    <property type="match status" value="1"/>
</dbReference>
<evidence type="ECO:0000256" key="8">
    <source>
        <dbReference type="ARBA" id="ARBA00022729"/>
    </source>
</evidence>
<gene>
    <name evidence="22" type="ORF">RJT34_25503</name>
</gene>
<comment type="caution">
    <text evidence="22">The sequence shown here is derived from an EMBL/GenBank/DDBJ whole genome shotgun (WGS) entry which is preliminary data.</text>
</comment>
<dbReference type="GO" id="GO:0005886">
    <property type="term" value="C:plasma membrane"/>
    <property type="evidence" value="ECO:0007669"/>
    <property type="project" value="UniProtKB-SubCell"/>
</dbReference>
<keyword evidence="14" id="KW-0675">Receptor</keyword>
<comment type="catalytic activity">
    <reaction evidence="16">
        <text>L-threonyl-[protein] + ATP = O-phospho-L-threonyl-[protein] + ADP + H(+)</text>
        <dbReference type="Rhea" id="RHEA:46608"/>
        <dbReference type="Rhea" id="RHEA-COMP:11060"/>
        <dbReference type="Rhea" id="RHEA-COMP:11605"/>
        <dbReference type="ChEBI" id="CHEBI:15378"/>
        <dbReference type="ChEBI" id="CHEBI:30013"/>
        <dbReference type="ChEBI" id="CHEBI:30616"/>
        <dbReference type="ChEBI" id="CHEBI:61977"/>
        <dbReference type="ChEBI" id="CHEBI:456216"/>
        <dbReference type="EC" id="2.7.11.1"/>
    </reaction>
</comment>
<dbReference type="GO" id="GO:0004674">
    <property type="term" value="F:protein serine/threonine kinase activity"/>
    <property type="evidence" value="ECO:0007669"/>
    <property type="project" value="UniProtKB-KW"/>
</dbReference>
<comment type="catalytic activity">
    <reaction evidence="17">
        <text>L-seryl-[protein] + ATP = O-phospho-L-seryl-[protein] + ADP + H(+)</text>
        <dbReference type="Rhea" id="RHEA:17989"/>
        <dbReference type="Rhea" id="RHEA-COMP:9863"/>
        <dbReference type="Rhea" id="RHEA-COMP:11604"/>
        <dbReference type="ChEBI" id="CHEBI:15378"/>
        <dbReference type="ChEBI" id="CHEBI:29999"/>
        <dbReference type="ChEBI" id="CHEBI:30616"/>
        <dbReference type="ChEBI" id="CHEBI:83421"/>
        <dbReference type="ChEBI" id="CHEBI:456216"/>
        <dbReference type="EC" id="2.7.11.1"/>
    </reaction>
</comment>
<keyword evidence="3" id="KW-1003">Cell membrane</keyword>
<keyword evidence="6" id="KW-0808">Transferase</keyword>
<evidence type="ECO:0000256" key="11">
    <source>
        <dbReference type="ARBA" id="ARBA00022840"/>
    </source>
</evidence>
<dbReference type="SMART" id="SM00220">
    <property type="entry name" value="S_TKc"/>
    <property type="match status" value="1"/>
</dbReference>
<dbReference type="InterPro" id="IPR011009">
    <property type="entry name" value="Kinase-like_dom_sf"/>
</dbReference>
<evidence type="ECO:0000256" key="6">
    <source>
        <dbReference type="ARBA" id="ARBA00022679"/>
    </source>
</evidence>
<comment type="subcellular location">
    <subcellularLocation>
        <location evidence="1">Cell membrane</location>
        <topology evidence="1">Single-pass type I membrane protein</topology>
    </subcellularLocation>
</comment>
<dbReference type="CDD" id="cd14066">
    <property type="entry name" value="STKc_IRAK"/>
    <property type="match status" value="1"/>
</dbReference>
<keyword evidence="4" id="KW-0723">Serine/threonine-protein kinase</keyword>
<accession>A0AAN9FPZ7</accession>
<sequence length="655" mass="73717">MVPVYEIMLVLFSHFILLVLADAYNDNSNGECPASFKCGYLHNISFPFTKTERQDCGLLPIQNCDADTYTPKMIQLQNTGKWFKVLRVGQSPPNFQFRDDTLYKNLESQSCEAFSNNYTLPTPTSFHFAAFRIKFTATLFRCNHTLHVPIPPNTTVYSPTKCPHYDLYYSPFFLSDDADAPYLKACTKVRLPIKDVPDAKDPFTFITADIYTEVKLTDECQICHYDQRGKCGLDGMDRFCCVNGLGVGIPTAILMIGFLFLFLLYIRKHAASRGHLESRNSSSNYTTNPHQESSSVYFGIPLFSYEQLKEATNNFDHTKELGDGGFGTVYYGKLPDGREVAVKRLYEHNYRRVEQFMNEVEILTRLRHKNLVSLYGCTSRHSRELLLVYEYISNGTVACHLYGGLAKPGSLPWSTRMKIAIETATALAYLHASEIVHRDVKSSNILLDNNYCVKVADFGLSRLFPIDVTHVSTAPQGSPGYLDPEYYQCYQLTDKSDVYSFGVVLIELISSKPPVDMNRSKDEINLSNLAVKKIQEGVISELVDPSLGYVSDNEVKRMMVSVAELAFQCLQREKESRPSMDKVLHELRIIESGKDEVAGVEDVVGVSHSSRVHSPPPASPVWDEVGLLKNVVLPTSPNTVTDKWESKHTTPNASG</sequence>
<keyword evidence="23" id="KW-1185">Reference proteome</keyword>
<evidence type="ECO:0000256" key="13">
    <source>
        <dbReference type="ARBA" id="ARBA00023136"/>
    </source>
</evidence>
<keyword evidence="5" id="KW-0597">Phosphoprotein</keyword>
<proteinExistence type="predicted"/>
<dbReference type="AlphaFoldDB" id="A0AAN9FPZ7"/>
<dbReference type="Proteomes" id="UP001359559">
    <property type="component" value="Unassembled WGS sequence"/>
</dbReference>
<dbReference type="InterPro" id="IPR017441">
    <property type="entry name" value="Protein_kinase_ATP_BS"/>
</dbReference>
<evidence type="ECO:0000259" key="21">
    <source>
        <dbReference type="PROSITE" id="PS50011"/>
    </source>
</evidence>
<keyword evidence="13 19" id="KW-0472">Membrane</keyword>
<dbReference type="Pfam" id="PF00069">
    <property type="entry name" value="Pkinase"/>
    <property type="match status" value="1"/>
</dbReference>
<evidence type="ECO:0000256" key="18">
    <source>
        <dbReference type="PROSITE-ProRule" id="PRU10141"/>
    </source>
</evidence>
<dbReference type="InterPro" id="IPR008271">
    <property type="entry name" value="Ser/Thr_kinase_AS"/>
</dbReference>
<evidence type="ECO:0000256" key="2">
    <source>
        <dbReference type="ARBA" id="ARBA00012513"/>
    </source>
</evidence>
<evidence type="ECO:0000256" key="3">
    <source>
        <dbReference type="ARBA" id="ARBA00022475"/>
    </source>
</evidence>
<feature type="domain" description="Protein kinase" evidence="21">
    <location>
        <begin position="315"/>
        <end position="588"/>
    </location>
</feature>
<keyword evidence="7 19" id="KW-0812">Transmembrane</keyword>
<dbReference type="EC" id="2.7.11.1" evidence="2"/>
<protein>
    <recommendedName>
        <fullName evidence="2">non-specific serine/threonine protein kinase</fullName>
        <ecNumber evidence="2">2.7.11.1</ecNumber>
    </recommendedName>
</protein>
<dbReference type="SUPFAM" id="SSF56112">
    <property type="entry name" value="Protein kinase-like (PK-like)"/>
    <property type="match status" value="1"/>
</dbReference>
<dbReference type="PROSITE" id="PS50011">
    <property type="entry name" value="PROTEIN_KINASE_DOM"/>
    <property type="match status" value="1"/>
</dbReference>
<dbReference type="Gene3D" id="1.10.510.10">
    <property type="entry name" value="Transferase(Phosphotransferase) domain 1"/>
    <property type="match status" value="1"/>
</dbReference>
<name>A0AAN9FPZ7_CLITE</name>
<evidence type="ECO:0000256" key="14">
    <source>
        <dbReference type="ARBA" id="ARBA00023170"/>
    </source>
</evidence>
<keyword evidence="10" id="KW-0418">Kinase</keyword>
<evidence type="ECO:0000256" key="9">
    <source>
        <dbReference type="ARBA" id="ARBA00022741"/>
    </source>
</evidence>
<feature type="signal peptide" evidence="20">
    <location>
        <begin position="1"/>
        <end position="23"/>
    </location>
</feature>
<evidence type="ECO:0000313" key="22">
    <source>
        <dbReference type="EMBL" id="KAK7280439.1"/>
    </source>
</evidence>
<dbReference type="FunFam" id="3.30.200.20:FF:000214">
    <property type="entry name" value="WAK1-OsWAK receptor-like cytoplasmic kinase (OsWAK-RLCK)"/>
    <property type="match status" value="1"/>
</dbReference>
<dbReference type="PANTHER" id="PTHR46008:SF2">
    <property type="entry name" value="LEAF RUST 10 DISEASE-RESISTANCE LOCUS RECEPTOR-LIKE PROTEIN KINASE-LIKE 1.4"/>
    <property type="match status" value="1"/>
</dbReference>
<evidence type="ECO:0000256" key="5">
    <source>
        <dbReference type="ARBA" id="ARBA00022553"/>
    </source>
</evidence>
<feature type="transmembrane region" description="Helical" evidence="19">
    <location>
        <begin position="245"/>
        <end position="266"/>
    </location>
</feature>
<dbReference type="PROSITE" id="PS00107">
    <property type="entry name" value="PROTEIN_KINASE_ATP"/>
    <property type="match status" value="1"/>
</dbReference>
<evidence type="ECO:0000313" key="23">
    <source>
        <dbReference type="Proteomes" id="UP001359559"/>
    </source>
</evidence>
<evidence type="ECO:0000256" key="10">
    <source>
        <dbReference type="ARBA" id="ARBA00022777"/>
    </source>
</evidence>
<keyword evidence="15" id="KW-0325">Glycoprotein</keyword>
<evidence type="ECO:0000256" key="20">
    <source>
        <dbReference type="SAM" id="SignalP"/>
    </source>
</evidence>
<evidence type="ECO:0000256" key="19">
    <source>
        <dbReference type="SAM" id="Phobius"/>
    </source>
</evidence>